<dbReference type="InterPro" id="IPR038726">
    <property type="entry name" value="PDDEXK_AddAB-type"/>
</dbReference>
<evidence type="ECO:0000313" key="2">
    <source>
        <dbReference type="EMBL" id="OUJ18428.1"/>
    </source>
</evidence>
<protein>
    <submittedName>
        <fullName evidence="2">ATP-dependent nuclease subunit B lacks Walker A motif</fullName>
    </submittedName>
</protein>
<name>A0A1Y3GAH8_9EURY</name>
<dbReference type="InterPro" id="IPR011604">
    <property type="entry name" value="PDDEXK-like_dom_sf"/>
</dbReference>
<comment type="caution">
    <text evidence="2">The sequence shown here is derived from an EMBL/GenBank/DDBJ whole genome shotgun (WGS) entry which is preliminary data.</text>
</comment>
<accession>A0A1Y3GAH8</accession>
<gene>
    <name evidence="2" type="ORF">AMET1_1344</name>
</gene>
<dbReference type="Pfam" id="PF12705">
    <property type="entry name" value="PDDEXK_1"/>
    <property type="match status" value="1"/>
</dbReference>
<evidence type="ECO:0000259" key="1">
    <source>
        <dbReference type="Pfam" id="PF12705"/>
    </source>
</evidence>
<reference evidence="2 3" key="1">
    <citation type="submission" date="2016-12" db="EMBL/GenBank/DDBJ databases">
        <title>Discovery of methanogenic haloarchaea.</title>
        <authorList>
            <person name="Sorokin D.Y."/>
            <person name="Makarova K.S."/>
            <person name="Abbas B."/>
            <person name="Ferrer M."/>
            <person name="Golyshin P.N."/>
        </authorList>
    </citation>
    <scope>NUCLEOTIDE SEQUENCE [LARGE SCALE GENOMIC DNA]</scope>
    <source>
        <strain evidence="2">AMET1</strain>
    </source>
</reference>
<sequence length="859" mass="100708">MEVKKSLSIDSVYDEVSDYDLVLTVEAPLAESLEHRVDRAFLGLFSTTPRRLVYEEHPGDLLDKRGLFHIVVDETGIGWKKSAYLLDNAVDCWIETGDPRDILRYPMFSGEEMREVVEVLESTDNIYRAMNEYQVDEQDVAVVGFHQFKQLDKKVLPNSFDVIDVFQDCSVDLPRLSVFNSSVEIVKALSNNVSKWNAGETAFVLNPDSEYQPLVVSMLESRGIPYMTQLEITENMDLRNFFLYCRTAIQKTNLKVGEIQPLLKAVNIDIENRYNQQYIKNIDNEELNRFISGLRSIESMSFEEAIDFYSELVGRDIDILVEFYSDVGLLGETVSEHMLDLVEYYLEVFDIPWKDGGNGGVLLVSPGNVAWVDRPFVFHIGLDSSWSLNPPNKPWIDRERFETTKIKDFMILLQNRGSYYLVQDRYMNEEVVPCSYFNEIFDAEFESFTDLPHKRYNEEVVEELDGFDKIDLGIESNEVSVFSQSDLNTFVECPRNYYFKKLISTPDQDYFRKGNLFHDFAELYYNHPQYTENNLTEIIELMVDEIKPLVSDVELPLIKTEFLVGTKNIMEFIDETPDIDVEVSGYSKKYINNVFFKKLDLPIESNLTEVWFEDTQLGCKGKIDLIRQIDELVDYKSGRKHSKSNIVRKSNVELFEDRPNFQALMYLYHHRKIHPNQKLDFIFYYFLDNIKDNIKGEGDYKDNITRITYYPNNFNDQLPKKTTYEWLCKTSKARKKFLKKLGYKNYKKALKNIEISKKSQYDRELIKEECSEKLSIKFSEHLTIGWGEDVTQKQLEKQTKGILSKYTRFRTQNYFKEDLDQFQDFLKNKITELNQYKQTTFPVGNPNLKKIDNRDLLII</sequence>
<evidence type="ECO:0000313" key="3">
    <source>
        <dbReference type="Proteomes" id="UP000195137"/>
    </source>
</evidence>
<dbReference type="EMBL" id="MRZU01000004">
    <property type="protein sequence ID" value="OUJ18428.1"/>
    <property type="molecule type" value="Genomic_DNA"/>
</dbReference>
<dbReference type="Proteomes" id="UP000195137">
    <property type="component" value="Unassembled WGS sequence"/>
</dbReference>
<organism evidence="2 3">
    <name type="scientific">Methanonatronarchaeum thermophilum</name>
    <dbReference type="NCBI Taxonomy" id="1927129"/>
    <lineage>
        <taxon>Archaea</taxon>
        <taxon>Methanobacteriati</taxon>
        <taxon>Methanobacteriota</taxon>
        <taxon>Methanonatronarchaeia</taxon>
        <taxon>Methanonatronarchaeales</taxon>
        <taxon>Methanonatronarchaeaceae</taxon>
        <taxon>Methanonatronarchaeum</taxon>
    </lineage>
</organism>
<dbReference type="InterPro" id="IPR011335">
    <property type="entry name" value="Restrct_endonuc-II-like"/>
</dbReference>
<dbReference type="RefSeq" id="WP_086637702.1">
    <property type="nucleotide sequence ID" value="NZ_MRZU01000004.1"/>
</dbReference>
<feature type="domain" description="PD-(D/E)XK endonuclease-like" evidence="1">
    <location>
        <begin position="482"/>
        <end position="700"/>
    </location>
</feature>
<proteinExistence type="predicted"/>
<dbReference type="OrthoDB" id="319934at2157"/>
<dbReference type="SUPFAM" id="SSF52980">
    <property type="entry name" value="Restriction endonuclease-like"/>
    <property type="match status" value="1"/>
</dbReference>
<dbReference type="AlphaFoldDB" id="A0A1Y3GAH8"/>
<dbReference type="Gene3D" id="3.90.320.10">
    <property type="match status" value="1"/>
</dbReference>
<keyword evidence="3" id="KW-1185">Reference proteome</keyword>